<feature type="chain" id="PRO_5016928003" description="DUF8020 domain-containing protein" evidence="1">
    <location>
        <begin position="32"/>
        <end position="186"/>
    </location>
</feature>
<keyword evidence="1" id="KW-0732">Signal</keyword>
<evidence type="ECO:0000313" key="4">
    <source>
        <dbReference type="Proteomes" id="UP000255355"/>
    </source>
</evidence>
<dbReference type="Pfam" id="PF26059">
    <property type="entry name" value="DUF8020"/>
    <property type="match status" value="1"/>
</dbReference>
<keyword evidence="4" id="KW-1185">Reference proteome</keyword>
<evidence type="ECO:0000313" key="3">
    <source>
        <dbReference type="EMBL" id="RDI52709.1"/>
    </source>
</evidence>
<organism evidence="3 4">
    <name type="scientific">Nocardia mexicana</name>
    <dbReference type="NCBI Taxonomy" id="279262"/>
    <lineage>
        <taxon>Bacteria</taxon>
        <taxon>Bacillati</taxon>
        <taxon>Actinomycetota</taxon>
        <taxon>Actinomycetes</taxon>
        <taxon>Mycobacteriales</taxon>
        <taxon>Nocardiaceae</taxon>
        <taxon>Nocardia</taxon>
    </lineage>
</organism>
<feature type="domain" description="DUF8020" evidence="2">
    <location>
        <begin position="50"/>
        <end position="115"/>
    </location>
</feature>
<proteinExistence type="predicted"/>
<sequence length="186" mass="18394">MSVSKRSVFRSTTVAVLTAAAVAVGASTAGADAPSAAQPAPAMQQLASSTVDQAAHTATFTLASGNFAVDPVAQVIDVRGAEGESIGSIPLAVDGTAVPVASTVSEDGRELTLKQVAFTDTANLLVNQWVWGVQNGGAVGAVIGCLLGAWLFVIPGCIIGAAIGGAVGSPNGAEINATFFNLITGK</sequence>
<protein>
    <recommendedName>
        <fullName evidence="2">DUF8020 domain-containing protein</fullName>
    </recommendedName>
</protein>
<dbReference type="InterPro" id="IPR058333">
    <property type="entry name" value="DUF8020"/>
</dbReference>
<reference evidence="3 4" key="1">
    <citation type="submission" date="2018-07" db="EMBL/GenBank/DDBJ databases">
        <title>Genomic Encyclopedia of Type Strains, Phase IV (KMG-IV): sequencing the most valuable type-strain genomes for metagenomic binning, comparative biology and taxonomic classification.</title>
        <authorList>
            <person name="Goeker M."/>
        </authorList>
    </citation>
    <scope>NUCLEOTIDE SEQUENCE [LARGE SCALE GENOMIC DNA]</scope>
    <source>
        <strain evidence="3 4">DSM 44952</strain>
    </source>
</reference>
<comment type="caution">
    <text evidence="3">The sequence shown here is derived from an EMBL/GenBank/DDBJ whole genome shotgun (WGS) entry which is preliminary data.</text>
</comment>
<dbReference type="InterPro" id="IPR006311">
    <property type="entry name" value="TAT_signal"/>
</dbReference>
<accession>A0A370H863</accession>
<evidence type="ECO:0000256" key="1">
    <source>
        <dbReference type="SAM" id="SignalP"/>
    </source>
</evidence>
<feature type="signal peptide" evidence="1">
    <location>
        <begin position="1"/>
        <end position="31"/>
    </location>
</feature>
<gene>
    <name evidence="3" type="ORF">DFR68_10393</name>
</gene>
<dbReference type="Proteomes" id="UP000255355">
    <property type="component" value="Unassembled WGS sequence"/>
</dbReference>
<name>A0A370H863_9NOCA</name>
<evidence type="ECO:0000259" key="2">
    <source>
        <dbReference type="Pfam" id="PF26059"/>
    </source>
</evidence>
<dbReference type="AlphaFoldDB" id="A0A370H863"/>
<dbReference type="EMBL" id="QQAZ01000003">
    <property type="protein sequence ID" value="RDI52709.1"/>
    <property type="molecule type" value="Genomic_DNA"/>
</dbReference>
<dbReference type="PROSITE" id="PS51318">
    <property type="entry name" value="TAT"/>
    <property type="match status" value="1"/>
</dbReference>